<keyword evidence="4" id="KW-1185">Reference proteome</keyword>
<dbReference type="InterPro" id="IPR011761">
    <property type="entry name" value="ATP-grasp"/>
</dbReference>
<evidence type="ECO:0000259" key="2">
    <source>
        <dbReference type="PROSITE" id="PS50975"/>
    </source>
</evidence>
<dbReference type="Gene3D" id="3.40.50.20">
    <property type="match status" value="1"/>
</dbReference>
<accession>A0A1B7HM80</accession>
<keyword evidence="1" id="KW-0067">ATP-binding</keyword>
<proteinExistence type="predicted"/>
<keyword evidence="1" id="KW-0547">Nucleotide-binding</keyword>
<feature type="domain" description="ATP-grasp" evidence="2">
    <location>
        <begin position="109"/>
        <end position="280"/>
    </location>
</feature>
<dbReference type="RefSeq" id="WP_064555140.1">
    <property type="nucleotide sequence ID" value="NZ_LXEO01000037.1"/>
</dbReference>
<dbReference type="GO" id="GO:0005524">
    <property type="term" value="F:ATP binding"/>
    <property type="evidence" value="ECO:0007669"/>
    <property type="project" value="UniProtKB-UniRule"/>
</dbReference>
<dbReference type="EMBL" id="LXEO01000037">
    <property type="protein sequence ID" value="OAT16715.1"/>
    <property type="molecule type" value="Genomic_DNA"/>
</dbReference>
<dbReference type="PATRIC" id="fig|1354255.3.peg.2611"/>
<dbReference type="Proteomes" id="UP000078286">
    <property type="component" value="Unassembled WGS sequence"/>
</dbReference>
<dbReference type="PROSITE" id="PS50975">
    <property type="entry name" value="ATP_GRASP"/>
    <property type="match status" value="1"/>
</dbReference>
<dbReference type="Pfam" id="PF15632">
    <property type="entry name" value="ATPgrasp_Ter"/>
    <property type="match status" value="1"/>
</dbReference>
<dbReference type="GO" id="GO:0046872">
    <property type="term" value="F:metal ion binding"/>
    <property type="evidence" value="ECO:0007669"/>
    <property type="project" value="InterPro"/>
</dbReference>
<dbReference type="SUPFAM" id="SSF56059">
    <property type="entry name" value="Glutathione synthetase ATP-binding domain-like"/>
    <property type="match status" value="1"/>
</dbReference>
<sequence>MNVLIFPAGTEIGREIWLSLRYVKEMNLFLGGAHYENHALYYNQEYFVLPSVNESNWLSELQKCIAENKIDYIFPAHDDAIVALVNQRENINAVVLSPEVDVCNITRSKTSTYRLFEDVIRVPKIFSETDEISYWPVFVKPDRGQGSQGAMRVETSEQLAILLKKTPENIICEYLPGEEFTVDCFSDRKKGLLFCQPRTRERIRNGIAMSSTIVELEGIGDIAQKISAKLSLRGAWFFQVKRSASGELVLLEIAPRIAGTMALNRARGINFPLLTIYESQLTDVGLYALPGNVKISRGLINRYRTDIIWQHVYVDFDDTIIINGNLNLSLIQFLYQAVNAKQTITLISRHKGDLHAELEKWRIGSLFDQVIHLTSDEKKSQFITHYSSIFIDDSFAERSEVHQRTGIPVFDTSMVELLINE</sequence>
<evidence type="ECO:0000313" key="3">
    <source>
        <dbReference type="EMBL" id="OAT16715.1"/>
    </source>
</evidence>
<evidence type="ECO:0000256" key="1">
    <source>
        <dbReference type="PROSITE-ProRule" id="PRU00409"/>
    </source>
</evidence>
<dbReference type="AlphaFoldDB" id="A0A1B7HM80"/>
<reference evidence="3 4" key="1">
    <citation type="submission" date="2016-04" db="EMBL/GenBank/DDBJ databases">
        <title>ATOL: Assembling a taxonomically balanced genome-scale reconstruction of the evolutionary history of the Enterobacteriaceae.</title>
        <authorList>
            <person name="Plunkett G.III."/>
            <person name="Neeno-Eckwall E.C."/>
            <person name="Glasner J.D."/>
            <person name="Perna N.T."/>
        </authorList>
    </citation>
    <scope>NUCLEOTIDE SEQUENCE [LARGE SCALE GENOMIC DNA]</scope>
    <source>
        <strain evidence="3 4">ATCC 51607</strain>
    </source>
</reference>
<name>A0A1B7HM80_9ENTR</name>
<dbReference type="Gene3D" id="3.30.470.20">
    <property type="entry name" value="ATP-grasp fold, B domain"/>
    <property type="match status" value="1"/>
</dbReference>
<comment type="caution">
    <text evidence="3">The sequence shown here is derived from an EMBL/GenBank/DDBJ whole genome shotgun (WGS) entry which is preliminary data.</text>
</comment>
<protein>
    <submittedName>
        <fullName evidence="3">ATP-grasp enzyme-like protein</fullName>
    </submittedName>
</protein>
<gene>
    <name evidence="3" type="ORF">M979_2534</name>
</gene>
<organism evidence="3 4">
    <name type="scientific">Buttiauxella noackiae ATCC 51607</name>
    <dbReference type="NCBI Taxonomy" id="1354255"/>
    <lineage>
        <taxon>Bacteria</taxon>
        <taxon>Pseudomonadati</taxon>
        <taxon>Pseudomonadota</taxon>
        <taxon>Gammaproteobacteria</taxon>
        <taxon>Enterobacterales</taxon>
        <taxon>Enterobacteriaceae</taxon>
        <taxon>Buttiauxella</taxon>
    </lineage>
</organism>
<evidence type="ECO:0000313" key="4">
    <source>
        <dbReference type="Proteomes" id="UP000078286"/>
    </source>
</evidence>